<accession>A0ABR2U5I0</accession>
<proteinExistence type="predicted"/>
<protein>
    <submittedName>
        <fullName evidence="1">Uncharacterized protein</fullName>
    </submittedName>
</protein>
<keyword evidence="2" id="KW-1185">Reference proteome</keyword>
<name>A0ABR2U5I0_9ROSI</name>
<sequence>MERNAAQNSDRYFQKSNWHYEHSFRLNKGRAKGSRRLSEIKQAARRKFVREIIRKFDDETGLLEFGRDPFGKRIINISSFTLSPSFSLIEIDDIQCDEDAKFSLFANDILQCHSHEK</sequence>
<dbReference type="EMBL" id="JBBPBN010000002">
    <property type="protein sequence ID" value="KAK9044692.1"/>
    <property type="molecule type" value="Genomic_DNA"/>
</dbReference>
<evidence type="ECO:0000313" key="1">
    <source>
        <dbReference type="EMBL" id="KAK9044692.1"/>
    </source>
</evidence>
<gene>
    <name evidence="1" type="ORF">V6N11_058586</name>
</gene>
<organism evidence="1 2">
    <name type="scientific">Hibiscus sabdariffa</name>
    <name type="common">roselle</name>
    <dbReference type="NCBI Taxonomy" id="183260"/>
    <lineage>
        <taxon>Eukaryota</taxon>
        <taxon>Viridiplantae</taxon>
        <taxon>Streptophyta</taxon>
        <taxon>Embryophyta</taxon>
        <taxon>Tracheophyta</taxon>
        <taxon>Spermatophyta</taxon>
        <taxon>Magnoliopsida</taxon>
        <taxon>eudicotyledons</taxon>
        <taxon>Gunneridae</taxon>
        <taxon>Pentapetalae</taxon>
        <taxon>rosids</taxon>
        <taxon>malvids</taxon>
        <taxon>Malvales</taxon>
        <taxon>Malvaceae</taxon>
        <taxon>Malvoideae</taxon>
        <taxon>Hibiscus</taxon>
    </lineage>
</organism>
<reference evidence="1 2" key="1">
    <citation type="journal article" date="2024" name="G3 (Bethesda)">
        <title>Genome assembly of Hibiscus sabdariffa L. provides insights into metabolisms of medicinal natural products.</title>
        <authorList>
            <person name="Kim T."/>
        </authorList>
    </citation>
    <scope>NUCLEOTIDE SEQUENCE [LARGE SCALE GENOMIC DNA]</scope>
    <source>
        <strain evidence="1">TK-2024</strain>
        <tissue evidence="1">Old leaves</tissue>
    </source>
</reference>
<evidence type="ECO:0000313" key="2">
    <source>
        <dbReference type="Proteomes" id="UP001396334"/>
    </source>
</evidence>
<comment type="caution">
    <text evidence="1">The sequence shown here is derived from an EMBL/GenBank/DDBJ whole genome shotgun (WGS) entry which is preliminary data.</text>
</comment>
<dbReference type="Proteomes" id="UP001396334">
    <property type="component" value="Unassembled WGS sequence"/>
</dbReference>